<proteinExistence type="predicted"/>
<evidence type="ECO:0000256" key="6">
    <source>
        <dbReference type="ARBA" id="ARBA00022723"/>
    </source>
</evidence>
<dbReference type="InterPro" id="IPR001881">
    <property type="entry name" value="EGF-like_Ca-bd_dom"/>
</dbReference>
<feature type="binding site" evidence="18">
    <location>
        <position position="252"/>
    </location>
    <ligand>
        <name>Ca(2+)</name>
        <dbReference type="ChEBI" id="CHEBI:29108"/>
        <label>3</label>
    </ligand>
</feature>
<evidence type="ECO:0000256" key="11">
    <source>
        <dbReference type="ARBA" id="ARBA00022875"/>
    </source>
</evidence>
<dbReference type="InterPro" id="IPR000436">
    <property type="entry name" value="Sushi_SCR_CCP_dom"/>
</dbReference>
<keyword evidence="2" id="KW-0964">Secreted</keyword>
<keyword evidence="11" id="KW-0391">Immunity</keyword>
<evidence type="ECO:0000256" key="9">
    <source>
        <dbReference type="ARBA" id="ARBA00022801"/>
    </source>
</evidence>
<dbReference type="GO" id="GO:0031638">
    <property type="term" value="P:zymogen activation"/>
    <property type="evidence" value="ECO:0007669"/>
    <property type="project" value="TreeGrafter"/>
</dbReference>
<dbReference type="GO" id="GO:0072562">
    <property type="term" value="C:blood microparticle"/>
    <property type="evidence" value="ECO:0007669"/>
    <property type="project" value="TreeGrafter"/>
</dbReference>
<dbReference type="FunFam" id="2.10.70.10:FF:000016">
    <property type="entry name" value="Mannan-binding lectin serine protease 1"/>
    <property type="match status" value="1"/>
</dbReference>
<dbReference type="InterPro" id="IPR035914">
    <property type="entry name" value="Sperma_CUB_dom_sf"/>
</dbReference>
<feature type="domain" description="CUB" evidence="21">
    <location>
        <begin position="1"/>
        <end position="112"/>
    </location>
</feature>
<feature type="disulfide bond" evidence="16">
    <location>
        <begin position="117"/>
        <end position="128"/>
    </location>
</feature>
<accession>A0A8J7NRZ6</accession>
<dbReference type="FunFam" id="2.40.10.10:FF:000054">
    <property type="entry name" value="Complement C1r subcomponent"/>
    <property type="match status" value="1"/>
</dbReference>
<dbReference type="Pfam" id="PF07645">
    <property type="entry name" value="EGF_CA"/>
    <property type="match status" value="1"/>
</dbReference>
<dbReference type="GO" id="GO:0006958">
    <property type="term" value="P:complement activation, classical pathway"/>
    <property type="evidence" value="ECO:0007669"/>
    <property type="project" value="UniProtKB-KW"/>
</dbReference>
<dbReference type="Gene3D" id="2.40.10.10">
    <property type="entry name" value="Trypsin-like serine proteases"/>
    <property type="match status" value="2"/>
</dbReference>
<feature type="binding site" evidence="18">
    <location>
        <position position="97"/>
    </location>
    <ligand>
        <name>Ca(2+)</name>
        <dbReference type="ChEBI" id="CHEBI:29108"/>
        <label>1</label>
    </ligand>
</feature>
<keyword evidence="3" id="KW-0245">EGF-like domain</keyword>
<evidence type="ECO:0000256" key="7">
    <source>
        <dbReference type="ARBA" id="ARBA00022729"/>
    </source>
</evidence>
<feature type="binding site" evidence="18">
    <location>
        <position position="134"/>
    </location>
    <ligand>
        <name>Ca(2+)</name>
        <dbReference type="ChEBI" id="CHEBI:29108"/>
        <label>2</label>
    </ligand>
</feature>
<feature type="binding site" evidence="18">
    <location>
        <position position="50"/>
    </location>
    <ligand>
        <name>Ca(2+)</name>
        <dbReference type="ChEBI" id="CHEBI:29108"/>
        <label>1</label>
    </ligand>
</feature>
<dbReference type="InterPro" id="IPR024175">
    <property type="entry name" value="Pept_S1A_C1r/C1S/mannan-bd"/>
</dbReference>
<keyword evidence="7" id="KW-0732">Signal</keyword>
<dbReference type="InterPro" id="IPR000152">
    <property type="entry name" value="EGF-type_Asp/Asn_hydroxyl_site"/>
</dbReference>
<feature type="disulfide bond" evidence="16">
    <location>
        <begin position="336"/>
        <end position="381"/>
    </location>
</feature>
<feature type="domain" description="Sushi" evidence="23">
    <location>
        <begin position="334"/>
        <end position="401"/>
    </location>
</feature>
<dbReference type="PROSITE" id="PS00135">
    <property type="entry name" value="TRYPSIN_SER"/>
    <property type="match status" value="1"/>
</dbReference>
<evidence type="ECO:0000256" key="3">
    <source>
        <dbReference type="ARBA" id="ARBA00022536"/>
    </source>
</evidence>
<dbReference type="GO" id="GO:0032502">
    <property type="term" value="P:developmental process"/>
    <property type="evidence" value="ECO:0007669"/>
    <property type="project" value="UniProtKB-ARBA"/>
</dbReference>
<comment type="caution">
    <text evidence="24">The sequence shown here is derived from an EMBL/GenBank/DDBJ whole genome shotgun (WGS) entry which is preliminary data.</text>
</comment>
<feature type="binding site" evidence="18">
    <location>
        <position position="95"/>
    </location>
    <ligand>
        <name>Ca(2+)</name>
        <dbReference type="ChEBI" id="CHEBI:29108"/>
        <label>1</label>
    </ligand>
</feature>
<dbReference type="CDD" id="cd00054">
    <property type="entry name" value="EGF_CA"/>
    <property type="match status" value="1"/>
</dbReference>
<dbReference type="Gene3D" id="2.10.70.10">
    <property type="entry name" value="Complement Module, domain 1"/>
    <property type="match status" value="2"/>
</dbReference>
<feature type="active site" description="Charge relay system" evidence="15">
    <location>
        <position position="453"/>
    </location>
</feature>
<feature type="modified residue" description="Phosphoserine; by CK2" evidence="17">
    <location>
        <position position="169"/>
    </location>
</feature>
<evidence type="ECO:0000256" key="19">
    <source>
        <dbReference type="PROSITE-ProRule" id="PRU00059"/>
    </source>
</evidence>
<keyword evidence="4 20" id="KW-0768">Sushi</keyword>
<feature type="disulfide bond" evidence="16">
    <location>
        <begin position="574"/>
        <end position="593"/>
    </location>
</feature>
<dbReference type="SUPFAM" id="SSF49854">
    <property type="entry name" value="Spermadhesin, CUB domain"/>
    <property type="match status" value="2"/>
</dbReference>
<dbReference type="SMART" id="SM00042">
    <property type="entry name" value="CUB"/>
    <property type="match status" value="2"/>
</dbReference>
<feature type="disulfide bond" evidence="16">
    <location>
        <begin position="47"/>
        <end position="65"/>
    </location>
</feature>
<dbReference type="Gene3D" id="2.60.120.290">
    <property type="entry name" value="Spermadhesin, CUB domain"/>
    <property type="match status" value="2"/>
</dbReference>
<dbReference type="GO" id="GO:0004252">
    <property type="term" value="F:serine-type endopeptidase activity"/>
    <property type="evidence" value="ECO:0007669"/>
    <property type="project" value="InterPro"/>
</dbReference>
<feature type="non-terminal residue" evidence="24">
    <location>
        <position position="669"/>
    </location>
</feature>
<keyword evidence="14 17" id="KW-0379">Hydroxylation</keyword>
<evidence type="ECO:0000256" key="20">
    <source>
        <dbReference type="PROSITE-ProRule" id="PRU00302"/>
    </source>
</evidence>
<dbReference type="SUPFAM" id="SSF57535">
    <property type="entry name" value="Complement control module/SCR domain"/>
    <property type="match status" value="2"/>
</dbReference>
<keyword evidence="13" id="KW-0325">Glycoprotein</keyword>
<dbReference type="InterPro" id="IPR035976">
    <property type="entry name" value="Sushi/SCR/CCP_sf"/>
</dbReference>
<dbReference type="InterPro" id="IPR043504">
    <property type="entry name" value="Peptidase_S1_PA_chymotrypsin"/>
</dbReference>
<dbReference type="SMART" id="SM00032">
    <property type="entry name" value="CCP"/>
    <property type="match status" value="2"/>
</dbReference>
<feature type="binding site" evidence="18">
    <location>
        <position position="131"/>
    </location>
    <ligand>
        <name>Ca(2+)</name>
        <dbReference type="ChEBI" id="CHEBI:29108"/>
        <label>2</label>
    </ligand>
</feature>
<dbReference type="Proteomes" id="UP000736164">
    <property type="component" value="Unassembled WGS sequence"/>
</dbReference>
<dbReference type="PIRSF" id="PIRSF001155">
    <property type="entry name" value="C1r_C1s_MASP"/>
    <property type="match status" value="1"/>
</dbReference>
<evidence type="ECO:0000256" key="1">
    <source>
        <dbReference type="ARBA" id="ARBA00004613"/>
    </source>
</evidence>
<feature type="active site" description="Charge relay system" evidence="15">
    <location>
        <position position="508"/>
    </location>
</feature>
<evidence type="ECO:0000256" key="4">
    <source>
        <dbReference type="ARBA" id="ARBA00022659"/>
    </source>
</evidence>
<dbReference type="PANTHER" id="PTHR24255:SF29">
    <property type="entry name" value="COMPLEMENT COMPONENT 1, S SUBCOMPONENT"/>
    <property type="match status" value="1"/>
</dbReference>
<keyword evidence="9" id="KW-0378">Hydrolase</keyword>
<dbReference type="Pfam" id="PF00084">
    <property type="entry name" value="Sushi"/>
    <property type="match status" value="2"/>
</dbReference>
<dbReference type="PRINTS" id="PR00722">
    <property type="entry name" value="CHYMOTRYPSIN"/>
</dbReference>
<dbReference type="EMBL" id="JAAWVO010032594">
    <property type="protein sequence ID" value="MBN3316929.1"/>
    <property type="molecule type" value="Genomic_DNA"/>
</dbReference>
<dbReference type="FunFam" id="2.60.120.290:FF:000101">
    <property type="entry name" value="Complement component 1, s subcomponent"/>
    <property type="match status" value="1"/>
</dbReference>
<feature type="disulfide bond" evidence="16">
    <location>
        <begin position="124"/>
        <end position="137"/>
    </location>
</feature>
<dbReference type="PANTHER" id="PTHR24255">
    <property type="entry name" value="COMPLEMENT COMPONENT 1, S SUBCOMPONENT-RELATED"/>
    <property type="match status" value="1"/>
</dbReference>
<feature type="binding site" evidence="18">
    <location>
        <position position="130"/>
    </location>
    <ligand>
        <name>Ca(2+)</name>
        <dbReference type="ChEBI" id="CHEBI:29108"/>
        <label>2</label>
    </ligand>
</feature>
<keyword evidence="12 16" id="KW-1015">Disulfide bond</keyword>
<dbReference type="CDD" id="cd00190">
    <property type="entry name" value="Tryp_SPc"/>
    <property type="match status" value="1"/>
</dbReference>
<evidence type="ECO:0000256" key="5">
    <source>
        <dbReference type="ARBA" id="ARBA00022670"/>
    </source>
</evidence>
<keyword evidence="10" id="KW-0720">Serine protease</keyword>
<feature type="domain" description="Peptidase S1" evidence="22">
    <location>
        <begin position="416"/>
        <end position="661"/>
    </location>
</feature>
<keyword evidence="11" id="KW-0399">Innate immunity</keyword>
<evidence type="ECO:0000259" key="21">
    <source>
        <dbReference type="PROSITE" id="PS01180"/>
    </source>
</evidence>
<feature type="disulfide bond" evidence="16">
    <location>
        <begin position="139"/>
        <end position="152"/>
    </location>
</feature>
<dbReference type="CDD" id="cd00033">
    <property type="entry name" value="CCP"/>
    <property type="match status" value="2"/>
</dbReference>
<name>A0A8J7NRZ6_ATRSP</name>
<dbReference type="Pfam" id="PF00089">
    <property type="entry name" value="Trypsin"/>
    <property type="match status" value="1"/>
</dbReference>
<evidence type="ECO:0000259" key="23">
    <source>
        <dbReference type="PROSITE" id="PS50923"/>
    </source>
</evidence>
<evidence type="ECO:0000256" key="16">
    <source>
        <dbReference type="PIRSR" id="PIRSR001155-2"/>
    </source>
</evidence>
<keyword evidence="18" id="KW-0106">Calcium</keyword>
<evidence type="ECO:0000256" key="10">
    <source>
        <dbReference type="ARBA" id="ARBA00022825"/>
    </source>
</evidence>
<evidence type="ECO:0000256" key="14">
    <source>
        <dbReference type="ARBA" id="ARBA00023278"/>
    </source>
</evidence>
<dbReference type="PROSITE" id="PS50923">
    <property type="entry name" value="SUSHI"/>
    <property type="match status" value="2"/>
</dbReference>
<dbReference type="PROSITE" id="PS01180">
    <property type="entry name" value="CUB"/>
    <property type="match status" value="2"/>
</dbReference>
<dbReference type="PROSITE" id="PS50240">
    <property type="entry name" value="TRYPSIN_DOM"/>
    <property type="match status" value="1"/>
</dbReference>
<dbReference type="Pfam" id="PF00431">
    <property type="entry name" value="CUB"/>
    <property type="match status" value="2"/>
</dbReference>
<evidence type="ECO:0000256" key="12">
    <source>
        <dbReference type="ARBA" id="ARBA00023157"/>
    </source>
</evidence>
<feature type="non-terminal residue" evidence="24">
    <location>
        <position position="1"/>
    </location>
</feature>
<feature type="disulfide bond" evidence="16">
    <location>
        <begin position="298"/>
        <end position="331"/>
    </location>
</feature>
<feature type="binding site" evidence="18">
    <location>
        <position position="215"/>
    </location>
    <ligand>
        <name>Ca(2+)</name>
        <dbReference type="ChEBI" id="CHEBI:29108"/>
        <label>3</label>
    </ligand>
</feature>
<feature type="binding site" evidence="18">
    <location>
        <position position="206"/>
    </location>
    <ligand>
        <name>Ca(2+)</name>
        <dbReference type="ChEBI" id="CHEBI:29108"/>
        <label>3</label>
    </ligand>
</feature>
<keyword evidence="17" id="KW-0597">Phosphoprotein</keyword>
<dbReference type="FunFam" id="2.40.10.10:FF:000059">
    <property type="entry name" value="Complement C1s subcomponent"/>
    <property type="match status" value="1"/>
</dbReference>
<feature type="disulfide bond" description="Interchain (between heavy and light chains)" evidence="16">
    <location>
        <begin position="403"/>
        <end position="528"/>
    </location>
</feature>
<evidence type="ECO:0000313" key="25">
    <source>
        <dbReference type="Proteomes" id="UP000736164"/>
    </source>
</evidence>
<dbReference type="InterPro" id="IPR001314">
    <property type="entry name" value="Peptidase_S1A"/>
</dbReference>
<dbReference type="Gene3D" id="2.10.25.10">
    <property type="entry name" value="Laminin"/>
    <property type="match status" value="1"/>
</dbReference>
<reference evidence="24" key="1">
    <citation type="journal article" date="2021" name="Cell">
        <title>Tracing the genetic footprints of vertebrate landing in non-teleost ray-finned fishes.</title>
        <authorList>
            <person name="Bi X."/>
            <person name="Wang K."/>
            <person name="Yang L."/>
            <person name="Pan H."/>
            <person name="Jiang H."/>
            <person name="Wei Q."/>
            <person name="Fang M."/>
            <person name="Yu H."/>
            <person name="Zhu C."/>
            <person name="Cai Y."/>
            <person name="He Y."/>
            <person name="Gan X."/>
            <person name="Zeng H."/>
            <person name="Yu D."/>
            <person name="Zhu Y."/>
            <person name="Jiang H."/>
            <person name="Qiu Q."/>
            <person name="Yang H."/>
            <person name="Zhang Y.E."/>
            <person name="Wang W."/>
            <person name="Zhu M."/>
            <person name="He S."/>
            <person name="Zhang G."/>
        </authorList>
    </citation>
    <scope>NUCLEOTIDE SEQUENCE</scope>
    <source>
        <strain evidence="24">Allg_001</strain>
    </source>
</reference>
<feature type="disulfide bond" evidence="16">
    <location>
        <begin position="271"/>
        <end position="319"/>
    </location>
</feature>
<dbReference type="GO" id="GO:0005509">
    <property type="term" value="F:calcium ion binding"/>
    <property type="evidence" value="ECO:0007669"/>
    <property type="project" value="InterPro"/>
</dbReference>
<dbReference type="InterPro" id="IPR000859">
    <property type="entry name" value="CUB_dom"/>
</dbReference>
<keyword evidence="8" id="KW-0677">Repeat</keyword>
<dbReference type="PROSITE" id="PS01187">
    <property type="entry name" value="EGF_CA"/>
    <property type="match status" value="1"/>
</dbReference>
<dbReference type="SMART" id="SM00020">
    <property type="entry name" value="Tryp_SPc"/>
    <property type="match status" value="1"/>
</dbReference>
<feature type="disulfide bond" evidence="16 19">
    <location>
        <begin position="156"/>
        <end position="183"/>
    </location>
</feature>
<feature type="binding site" evidence="18">
    <location>
        <position position="42"/>
    </location>
    <ligand>
        <name>Ca(2+)</name>
        <dbReference type="ChEBI" id="CHEBI:29108"/>
        <label>1</label>
    </ligand>
</feature>
<comment type="subcellular location">
    <subcellularLocation>
        <location evidence="1">Secreted</location>
    </subcellularLocation>
</comment>
<feature type="binding site" evidence="18">
    <location>
        <position position="113"/>
    </location>
    <ligand>
        <name>Ca(2+)</name>
        <dbReference type="ChEBI" id="CHEBI:29108"/>
        <label>2</label>
    </ligand>
</feature>
<dbReference type="SMART" id="SM00179">
    <property type="entry name" value="EGF_CA"/>
    <property type="match status" value="1"/>
</dbReference>
<feature type="disulfide bond" evidence="16">
    <location>
        <begin position="366"/>
        <end position="399"/>
    </location>
</feature>
<dbReference type="InterPro" id="IPR049883">
    <property type="entry name" value="NOTCH1_EGF-like"/>
</dbReference>
<feature type="binding site" evidence="18">
    <location>
        <position position="116"/>
    </location>
    <ligand>
        <name>Ca(2+)</name>
        <dbReference type="ChEBI" id="CHEBI:29108"/>
        <label>2</label>
    </ligand>
</feature>
<evidence type="ECO:0000256" key="18">
    <source>
        <dbReference type="PIRSR" id="PIRSR001155-4"/>
    </source>
</evidence>
<dbReference type="InterPro" id="IPR009003">
    <property type="entry name" value="Peptidase_S1_PA"/>
</dbReference>
<comment type="PTM">
    <text evidence="17">The iron and 2-oxoglutarate dependent 3-hydroxylation of aspartate and asparagine is (R) stereospecific within EGF domains.</text>
</comment>
<dbReference type="AlphaFoldDB" id="A0A8J7NRZ6"/>
<dbReference type="InterPro" id="IPR001254">
    <property type="entry name" value="Trypsin_dom"/>
</dbReference>
<feature type="domain" description="CUB" evidence="21">
    <location>
        <begin position="156"/>
        <end position="267"/>
    </location>
</feature>
<dbReference type="FunFam" id="2.10.25.10:FF:000059">
    <property type="entry name" value="Mannan-binding lectin serine protease 1"/>
    <property type="match status" value="1"/>
</dbReference>
<keyword evidence="25" id="KW-1185">Reference proteome</keyword>
<evidence type="ECO:0000313" key="24">
    <source>
        <dbReference type="EMBL" id="MBN3316929.1"/>
    </source>
</evidence>
<feature type="domain" description="Sushi" evidence="23">
    <location>
        <begin position="269"/>
        <end position="333"/>
    </location>
</feature>
<evidence type="ECO:0000259" key="22">
    <source>
        <dbReference type="PROSITE" id="PS50240"/>
    </source>
</evidence>
<organism evidence="24 25">
    <name type="scientific">Atractosteus spatula</name>
    <name type="common">Alligator gar</name>
    <name type="synonym">Lepisosteus spatula</name>
    <dbReference type="NCBI Taxonomy" id="7917"/>
    <lineage>
        <taxon>Eukaryota</taxon>
        <taxon>Metazoa</taxon>
        <taxon>Chordata</taxon>
        <taxon>Craniata</taxon>
        <taxon>Vertebrata</taxon>
        <taxon>Euteleostomi</taxon>
        <taxon>Actinopterygii</taxon>
        <taxon>Neopterygii</taxon>
        <taxon>Holostei</taxon>
        <taxon>Semionotiformes</taxon>
        <taxon>Lepisosteidae</taxon>
        <taxon>Atractosteus</taxon>
    </lineage>
</organism>
<evidence type="ECO:0000256" key="17">
    <source>
        <dbReference type="PIRSR" id="PIRSR001155-3"/>
    </source>
</evidence>
<dbReference type="PROSITE" id="PS00010">
    <property type="entry name" value="ASX_HYDROXYL"/>
    <property type="match status" value="1"/>
</dbReference>
<feature type="modified residue" description="(3R)-3-hydroxyasparagine" evidence="17">
    <location>
        <position position="130"/>
    </location>
</feature>
<evidence type="ECO:0000256" key="15">
    <source>
        <dbReference type="PIRSR" id="PIRSR001155-1"/>
    </source>
</evidence>
<keyword evidence="6 18" id="KW-0479">Metal-binding</keyword>
<gene>
    <name evidence="24" type="primary">C1s</name>
    <name evidence="24" type="ORF">GTO95_0006671</name>
</gene>
<comment type="caution">
    <text evidence="20">Lacks conserved residue(s) required for the propagation of feature annotation.</text>
</comment>
<feature type="active site" description="Charge relay system" evidence="15">
    <location>
        <position position="606"/>
    </location>
</feature>
<evidence type="ECO:0000256" key="8">
    <source>
        <dbReference type="ARBA" id="ARBA00022737"/>
    </source>
</evidence>
<evidence type="ECO:0000256" key="13">
    <source>
        <dbReference type="ARBA" id="ARBA00023180"/>
    </source>
</evidence>
<dbReference type="SUPFAM" id="SSF57196">
    <property type="entry name" value="EGF/Laminin"/>
    <property type="match status" value="1"/>
</dbReference>
<keyword evidence="5" id="KW-0645">Protease</keyword>
<feature type="disulfide bond" evidence="16">
    <location>
        <begin position="213"/>
        <end position="230"/>
    </location>
</feature>
<evidence type="ECO:0000256" key="2">
    <source>
        <dbReference type="ARBA" id="ARBA00022525"/>
    </source>
</evidence>
<dbReference type="InterPro" id="IPR033116">
    <property type="entry name" value="TRYPSIN_SER"/>
</dbReference>
<dbReference type="InterPro" id="IPR018097">
    <property type="entry name" value="EGF_Ca-bd_CS"/>
</dbReference>
<dbReference type="SUPFAM" id="SSF50494">
    <property type="entry name" value="Trypsin-like serine proteases"/>
    <property type="match status" value="1"/>
</dbReference>
<sequence length="669" mass="74447">LSGWLQSPQYPEGYPEDVNKMWELPVPQGFALTLQLIHLDLEESEGCQHDALNISTDGVQLASLCGQLSFEELQSRVNPMLHTSGSSLVVRFHSDYSNTERHTGFRAIFSTQDIDECSDPYNECTQFCNNYIGGYYCSCQPEYSLDLDNHTCTVNCSVDLGSSSRGSVSSPGHPGSYPEHAACSYRLSIDEGFQLVIDFEDPFDIEGQRGGPCIDSLQIKTPSRVFGPFCGDQAPPSLITGSHQMEILFNTDGYGTNTGFTLTYRAKAKTCPSTVTAQSSLIPGWPQYEYGNKVTVQCDTGFEAVMDSGDMKTNYTSFCQRTGVWSPIHPCQRVDCGTPLLPESGVLQLVNKKPKTLYQDEIQLKCESKYYKLEGEDVYRCDAQGEWSSVKGSSDWPKCVEVCGEPESKHSDFGRIFGGSEAELGQIPWQVYVENPRGGGTLISDRWVLTAAHVVEGQQSVLMYGGAVDIENIGNSENAVILESEKIFIHPGYPKTPTSGRRTNYDNDIALVRLKSRVPLGPNLLPICLPERKDDGTLIPERLGFVSGWGRTEHDTLSSKLLYVEIPVKDRATCSKRKDRKPLAQTFSENMFCAGEKDKDSCKGDSGGPFFLREFRRGAGGQIERGPFRLYGVVSWGIICQERGYYTKVDNYLDWITETMETEERDEQD</sequence>
<keyword evidence="11" id="KW-0180">Complement pathway</keyword>
<feature type="disulfide bond" evidence="16">
    <location>
        <begin position="602"/>
        <end position="640"/>
    </location>
</feature>
<protein>
    <submittedName>
        <fullName evidence="24">C1S protein</fullName>
    </submittedName>
</protein>
<dbReference type="CDD" id="cd00041">
    <property type="entry name" value="CUB"/>
    <property type="match status" value="2"/>
</dbReference>